<keyword evidence="1" id="KW-1133">Transmembrane helix</keyword>
<dbReference type="EMBL" id="NWSH01000216">
    <property type="protein sequence ID" value="PCG78297.1"/>
    <property type="molecule type" value="Genomic_DNA"/>
</dbReference>
<reference evidence="2" key="1">
    <citation type="submission" date="2017-09" db="EMBL/GenBank/DDBJ databases">
        <title>Contemporary evolution of a Lepidopteran species, Heliothis virescens, in response to modern agricultural practices.</title>
        <authorList>
            <person name="Fritz M.L."/>
            <person name="Deyonke A.M."/>
            <person name="Papanicolaou A."/>
            <person name="Micinski S."/>
            <person name="Westbrook J."/>
            <person name="Gould F."/>
        </authorList>
    </citation>
    <scope>NUCLEOTIDE SEQUENCE [LARGE SCALE GENOMIC DNA]</scope>
    <source>
        <strain evidence="2">HvINT-</strain>
        <tissue evidence="2">Whole body</tissue>
    </source>
</reference>
<name>A0A2A4K229_HELVI</name>
<sequence length="160" mass="17277">MSTYLLTHRPTAARHHVTRYVMLIQLLIMISGSYLLKWEGMLRGLQRPRFPLDALSAHLQRRSSLIGEVWCGGGTAVFPPSHRVCTTPSEILQGVVASVQMRGDASKGVAGNEEGVDAAVCGWLAENMGSGERGAGRRENAASTPTPIFPAPFLRIAPLV</sequence>
<accession>A0A2A4K229</accession>
<dbReference type="AlphaFoldDB" id="A0A2A4K229"/>
<proteinExistence type="predicted"/>
<gene>
    <name evidence="2" type="ORF">B5V51_4572</name>
</gene>
<protein>
    <submittedName>
        <fullName evidence="2">Uncharacterized protein</fullName>
    </submittedName>
</protein>
<feature type="transmembrane region" description="Helical" evidence="1">
    <location>
        <begin position="20"/>
        <end position="38"/>
    </location>
</feature>
<keyword evidence="1" id="KW-0812">Transmembrane</keyword>
<evidence type="ECO:0000313" key="2">
    <source>
        <dbReference type="EMBL" id="PCG78297.1"/>
    </source>
</evidence>
<evidence type="ECO:0000256" key="1">
    <source>
        <dbReference type="SAM" id="Phobius"/>
    </source>
</evidence>
<organism evidence="2">
    <name type="scientific">Heliothis virescens</name>
    <name type="common">Tobacco budworm moth</name>
    <dbReference type="NCBI Taxonomy" id="7102"/>
    <lineage>
        <taxon>Eukaryota</taxon>
        <taxon>Metazoa</taxon>
        <taxon>Ecdysozoa</taxon>
        <taxon>Arthropoda</taxon>
        <taxon>Hexapoda</taxon>
        <taxon>Insecta</taxon>
        <taxon>Pterygota</taxon>
        <taxon>Neoptera</taxon>
        <taxon>Endopterygota</taxon>
        <taxon>Lepidoptera</taxon>
        <taxon>Glossata</taxon>
        <taxon>Ditrysia</taxon>
        <taxon>Noctuoidea</taxon>
        <taxon>Noctuidae</taxon>
        <taxon>Heliothinae</taxon>
        <taxon>Heliothis</taxon>
    </lineage>
</organism>
<comment type="caution">
    <text evidence="2">The sequence shown here is derived from an EMBL/GenBank/DDBJ whole genome shotgun (WGS) entry which is preliminary data.</text>
</comment>
<keyword evidence="1" id="KW-0472">Membrane</keyword>